<name>A0A0C9T289_PLICR</name>
<gene>
    <name evidence="2" type="ORF">PLICRDRAFT_702517</name>
</gene>
<sequence>MPLRGKDHSALVKDSAPYFDSLEELDTWARVPSAKLGGVLQYHARSAQSDGLSSDNRGRLLVCHDYKGGYTESPSALSYTFNFWSACDTFVYFSHRRVTVPPPGWINAAHRQGVKILGTLIFEGSGEEDCLRLLVGHLPKSKTGPVIPSSFTLPLSAHYARLLADLAYQRGFDGYLLNLECPLRGGVEQTKALAAWNTLLQSELLRKVGAHAQTIWYDSVIVNGQLRWQDRLNSLNLPFFLSASSIFTNYTWPSHYPSLTAQYFLSLDPALRGEGDDADVRPSVPKSLRDIFVGVDVWGRGSHGGGGFGSYKAISHIDPEFLGLSVALFGQAWTWESEQDKSGWDWDQWWAYEQKLWVGPHKKDEAVVVPPAKLREGEPECPHGPFQPVASFFPRDPPPDPVDLALYTSFSPGVGRAWFVEGVNVLQTDDGWTDVDKQGSLGDMLWPRPLLAWEGDDRQDELPDVSPAISMADAWNGGSSVRLEISGRGSDAEDAFFRCVWIPVQSLSVSSQQLYEAILVYKEGSDPGVDLDIGISVKLLSASSDQSIEVQPSAISHTQLAGGWAKLSVEFKYAGSISTASAAIGLVVGFAAEDPTQPFEFSVNLGQLAVYPLRSLQNVSPHTPRVIWADFERDSSNPSGVLTWDTAVSFPTAAITITSPEDPLPAWTLDNSGRWLPTFLYFNIYAQSTSQYATPQPDGAVFIGTTGLSGDANRFFVDANCLPESTKGAEIVRFYVQGVTDRGQVLPWVQCAYVDVKW</sequence>
<dbReference type="Proteomes" id="UP000053263">
    <property type="component" value="Unassembled WGS sequence"/>
</dbReference>
<dbReference type="InterPro" id="IPR032979">
    <property type="entry name" value="ENGase"/>
</dbReference>
<proteinExistence type="predicted"/>
<dbReference type="GO" id="GO:0033925">
    <property type="term" value="F:mannosyl-glycoprotein endo-beta-N-acetylglucosaminidase activity"/>
    <property type="evidence" value="ECO:0007669"/>
    <property type="project" value="UniProtKB-EC"/>
</dbReference>
<reference evidence="2 3" key="1">
    <citation type="submission" date="2014-06" db="EMBL/GenBank/DDBJ databases">
        <title>Evolutionary Origins and Diversification of the Mycorrhizal Mutualists.</title>
        <authorList>
            <consortium name="DOE Joint Genome Institute"/>
            <consortium name="Mycorrhizal Genomics Consortium"/>
            <person name="Kohler A."/>
            <person name="Kuo A."/>
            <person name="Nagy L.G."/>
            <person name="Floudas D."/>
            <person name="Copeland A."/>
            <person name="Barry K.W."/>
            <person name="Cichocki N."/>
            <person name="Veneault-Fourrey C."/>
            <person name="LaButti K."/>
            <person name="Lindquist E.A."/>
            <person name="Lipzen A."/>
            <person name="Lundell T."/>
            <person name="Morin E."/>
            <person name="Murat C."/>
            <person name="Riley R."/>
            <person name="Ohm R."/>
            <person name="Sun H."/>
            <person name="Tunlid A."/>
            <person name="Henrissat B."/>
            <person name="Grigoriev I.V."/>
            <person name="Hibbett D.S."/>
            <person name="Martin F."/>
        </authorList>
    </citation>
    <scope>NUCLEOTIDE SEQUENCE [LARGE SCALE GENOMIC DNA]</scope>
    <source>
        <strain evidence="2 3">FD-325 SS-3</strain>
    </source>
</reference>
<dbReference type="Pfam" id="PF03644">
    <property type="entry name" value="Glyco_hydro_85"/>
    <property type="match status" value="1"/>
</dbReference>
<evidence type="ECO:0000259" key="1">
    <source>
        <dbReference type="Pfam" id="PF03644"/>
    </source>
</evidence>
<evidence type="ECO:0000313" key="2">
    <source>
        <dbReference type="EMBL" id="KII83369.1"/>
    </source>
</evidence>
<dbReference type="HOGENOM" id="CLU_016511_0_0_1"/>
<keyword evidence="2" id="KW-0378">Hydrolase</keyword>
<evidence type="ECO:0000313" key="3">
    <source>
        <dbReference type="Proteomes" id="UP000053263"/>
    </source>
</evidence>
<dbReference type="OrthoDB" id="284473at2759"/>
<keyword evidence="3" id="KW-1185">Reference proteome</keyword>
<dbReference type="Gene3D" id="3.20.20.80">
    <property type="entry name" value="Glycosidases"/>
    <property type="match status" value="1"/>
</dbReference>
<feature type="domain" description="Cytosolic endo-beta-N-acetylglucosaminidase TIM barrel" evidence="1">
    <location>
        <begin position="72"/>
        <end position="418"/>
    </location>
</feature>
<accession>A0A0C9T289</accession>
<organism evidence="2 3">
    <name type="scientific">Plicaturopsis crispa FD-325 SS-3</name>
    <dbReference type="NCBI Taxonomy" id="944288"/>
    <lineage>
        <taxon>Eukaryota</taxon>
        <taxon>Fungi</taxon>
        <taxon>Dikarya</taxon>
        <taxon>Basidiomycota</taxon>
        <taxon>Agaricomycotina</taxon>
        <taxon>Agaricomycetes</taxon>
        <taxon>Agaricomycetidae</taxon>
        <taxon>Amylocorticiales</taxon>
        <taxon>Amylocorticiaceae</taxon>
        <taxon>Plicatura</taxon>
        <taxon>Plicaturopsis crispa</taxon>
    </lineage>
</organism>
<dbReference type="Gene3D" id="2.60.120.260">
    <property type="entry name" value="Galactose-binding domain-like"/>
    <property type="match status" value="1"/>
</dbReference>
<dbReference type="EMBL" id="KN832578">
    <property type="protein sequence ID" value="KII83369.1"/>
    <property type="molecule type" value="Genomic_DNA"/>
</dbReference>
<dbReference type="InterPro" id="IPR005201">
    <property type="entry name" value="TIM_ENGase"/>
</dbReference>
<dbReference type="GO" id="GO:0005829">
    <property type="term" value="C:cytosol"/>
    <property type="evidence" value="ECO:0007669"/>
    <property type="project" value="UniProtKB-SubCell"/>
</dbReference>
<dbReference type="PANTHER" id="PTHR13246:SF1">
    <property type="entry name" value="CYTOSOLIC ENDO-BETA-N-ACETYLGLUCOSAMINIDASE"/>
    <property type="match status" value="1"/>
</dbReference>
<dbReference type="PANTHER" id="PTHR13246">
    <property type="entry name" value="ENDO BETA N-ACETYLGLUCOSAMINIDASE"/>
    <property type="match status" value="1"/>
</dbReference>
<dbReference type="AlphaFoldDB" id="A0A0C9T289"/>
<protein>
    <submittedName>
        <fullName evidence="2">Glycoside hydrolase family 85 protein</fullName>
    </submittedName>
</protein>